<comment type="similarity">
    <text evidence="4">Belongs to the GcvP family. N-terminal subunit subfamily.</text>
</comment>
<dbReference type="PANTHER" id="PTHR42806:SF1">
    <property type="entry name" value="GLYCINE DEHYDROGENASE (DECARBOXYLATING)"/>
    <property type="match status" value="1"/>
</dbReference>
<dbReference type="GO" id="GO:0009116">
    <property type="term" value="P:nucleoside metabolic process"/>
    <property type="evidence" value="ECO:0007669"/>
    <property type="project" value="InterPro"/>
</dbReference>
<comment type="catalytic activity">
    <reaction evidence="3 4">
        <text>N(6)-[(R)-lipoyl]-L-lysyl-[glycine-cleavage complex H protein] + glycine + H(+) = N(6)-[(R)-S(8)-aminomethyldihydrolipoyl]-L-lysyl-[glycine-cleavage complex H protein] + CO2</text>
        <dbReference type="Rhea" id="RHEA:24304"/>
        <dbReference type="Rhea" id="RHEA-COMP:10494"/>
        <dbReference type="Rhea" id="RHEA-COMP:10495"/>
        <dbReference type="ChEBI" id="CHEBI:15378"/>
        <dbReference type="ChEBI" id="CHEBI:16526"/>
        <dbReference type="ChEBI" id="CHEBI:57305"/>
        <dbReference type="ChEBI" id="CHEBI:83099"/>
        <dbReference type="ChEBI" id="CHEBI:83143"/>
        <dbReference type="EC" id="1.4.4.2"/>
    </reaction>
</comment>
<evidence type="ECO:0000256" key="3">
    <source>
        <dbReference type="ARBA" id="ARBA00049026"/>
    </source>
</evidence>
<dbReference type="RefSeq" id="WP_034425547.1">
    <property type="nucleotide sequence ID" value="NZ_CP045798.1"/>
</dbReference>
<evidence type="ECO:0000313" key="6">
    <source>
        <dbReference type="EMBL" id="QNB45177.1"/>
    </source>
</evidence>
<organism evidence="6 7">
    <name type="scientific">Thermanaerosceptrum fracticalcis</name>
    <dbReference type="NCBI Taxonomy" id="1712410"/>
    <lineage>
        <taxon>Bacteria</taxon>
        <taxon>Bacillati</taxon>
        <taxon>Bacillota</taxon>
        <taxon>Clostridia</taxon>
        <taxon>Eubacteriales</taxon>
        <taxon>Peptococcaceae</taxon>
        <taxon>Thermanaerosceptrum</taxon>
    </lineage>
</organism>
<dbReference type="SUPFAM" id="SSF53383">
    <property type="entry name" value="PLP-dependent transferases"/>
    <property type="match status" value="1"/>
</dbReference>
<dbReference type="InterPro" id="IPR020581">
    <property type="entry name" value="GDC_P"/>
</dbReference>
<name>A0A7G6DZC3_THEFR</name>
<evidence type="ECO:0000259" key="5">
    <source>
        <dbReference type="Pfam" id="PF02347"/>
    </source>
</evidence>
<dbReference type="InterPro" id="IPR049315">
    <property type="entry name" value="GDC-P_N"/>
</dbReference>
<evidence type="ECO:0000256" key="1">
    <source>
        <dbReference type="ARBA" id="ARBA00003788"/>
    </source>
</evidence>
<dbReference type="Gene3D" id="3.90.1150.10">
    <property type="entry name" value="Aspartate Aminotransferase, domain 1"/>
    <property type="match status" value="1"/>
</dbReference>
<dbReference type="CDD" id="cd00613">
    <property type="entry name" value="GDC-P"/>
    <property type="match status" value="1"/>
</dbReference>
<feature type="domain" description="Glycine cleavage system P-protein N-terminal" evidence="5">
    <location>
        <begin position="2"/>
        <end position="440"/>
    </location>
</feature>
<keyword evidence="2 4" id="KW-0560">Oxidoreductase</keyword>
<accession>A0A7G6DZC3</accession>
<proteinExistence type="inferred from homology"/>
<dbReference type="NCBIfam" id="NF001696">
    <property type="entry name" value="PRK00451.1"/>
    <property type="match status" value="1"/>
</dbReference>
<gene>
    <name evidence="4" type="primary">gcvPA</name>
    <name evidence="6" type="ORF">BR63_01875</name>
</gene>
<dbReference type="Pfam" id="PF02347">
    <property type="entry name" value="GDC-P"/>
    <property type="match status" value="1"/>
</dbReference>
<dbReference type="PIRSF" id="PIRSF006815">
    <property type="entry name" value="GcvPA"/>
    <property type="match status" value="1"/>
</dbReference>
<dbReference type="OrthoDB" id="9771867at2"/>
<protein>
    <recommendedName>
        <fullName evidence="4">Probable glycine dehydrogenase (decarboxylating) subunit 1</fullName>
        <ecNumber evidence="4">1.4.4.2</ecNumber>
    </recommendedName>
    <alternativeName>
        <fullName evidence="4">Glycine cleavage system P-protein subunit 1</fullName>
    </alternativeName>
    <alternativeName>
        <fullName evidence="4">Glycine decarboxylase subunit 1</fullName>
    </alternativeName>
    <alternativeName>
        <fullName evidence="4">Glycine dehydrogenase (aminomethyl-transferring) subunit 1</fullName>
    </alternativeName>
</protein>
<evidence type="ECO:0000256" key="2">
    <source>
        <dbReference type="ARBA" id="ARBA00023002"/>
    </source>
</evidence>
<comment type="subunit">
    <text evidence="4">The glycine cleavage system is composed of four proteins: P, T, L and H. In this organism, the P 'protein' is a heterodimer of two subunits.</text>
</comment>
<dbReference type="Gene3D" id="3.40.640.10">
    <property type="entry name" value="Type I PLP-dependent aspartate aminotransferase-like (Major domain)"/>
    <property type="match status" value="1"/>
</dbReference>
<dbReference type="InterPro" id="IPR015421">
    <property type="entry name" value="PyrdxlP-dep_Trfase_major"/>
</dbReference>
<evidence type="ECO:0000256" key="4">
    <source>
        <dbReference type="HAMAP-Rule" id="MF_00712"/>
    </source>
</evidence>
<dbReference type="HAMAP" id="MF_00712">
    <property type="entry name" value="GcvPA"/>
    <property type="match status" value="1"/>
</dbReference>
<dbReference type="EC" id="1.4.4.2" evidence="4"/>
<dbReference type="GO" id="GO:0004375">
    <property type="term" value="F:glycine dehydrogenase (decarboxylating) activity"/>
    <property type="evidence" value="ECO:0007669"/>
    <property type="project" value="UniProtKB-EC"/>
</dbReference>
<dbReference type="GO" id="GO:0019464">
    <property type="term" value="P:glycine decarboxylation via glycine cleavage system"/>
    <property type="evidence" value="ECO:0007669"/>
    <property type="project" value="UniProtKB-UniRule"/>
</dbReference>
<dbReference type="EMBL" id="CP045798">
    <property type="protein sequence ID" value="QNB45177.1"/>
    <property type="molecule type" value="Genomic_DNA"/>
</dbReference>
<dbReference type="Proteomes" id="UP000515847">
    <property type="component" value="Chromosome"/>
</dbReference>
<dbReference type="KEGG" id="tfr:BR63_01875"/>
<comment type="function">
    <text evidence="1 4">The glycine cleavage system catalyzes the degradation of glycine. The P protein binds the alpha-amino group of glycine through its pyridoxal phosphate cofactor; CO(2) is released and the remaining methylamine moiety is then transferred to the lipoamide cofactor of the H protein.</text>
</comment>
<dbReference type="PANTHER" id="PTHR42806">
    <property type="entry name" value="GLYCINE CLEAVAGE SYSTEM P-PROTEIN"/>
    <property type="match status" value="1"/>
</dbReference>
<evidence type="ECO:0000313" key="7">
    <source>
        <dbReference type="Proteomes" id="UP000515847"/>
    </source>
</evidence>
<keyword evidence="7" id="KW-1185">Reference proteome</keyword>
<dbReference type="InterPro" id="IPR015422">
    <property type="entry name" value="PyrdxlP-dep_Trfase_small"/>
</dbReference>
<dbReference type="InterPro" id="IPR023010">
    <property type="entry name" value="GcvPA"/>
</dbReference>
<sequence length="446" mass="49053">MHYLPHTPEQVDAMLKSIGVQSTDELFRDIPESIRLKQPLSLPQGLSENAAWRNLQELAGKNKHAGQYICFLGAGAYEHYQPRAVSHLLSRSEFYTAYTPYQPEISQGTLQAIFEYQTMICELTGMDAANASVYDGATALAEASLMAAEATRRNQMLVSSAIHPEYRATMETYLHGRGISLELTPYWGGLTCQDALGKKINKEVAAVVIQYPNFFGSIENLQQFAEIAHAAGALLIVCADPVSLGVLESPGKLGADIVVGEGQSLGLPLSFGGPYLGFMAAKEKYMRRLPGRIVGKTVDRLGREGFVLTLQAREQHIRREKASSNICSNQALCALSATLYLSLLGPGGLEQVGNQCLQKSHYAKTLLSKIEGVTIPFQVPTFKEFVVKTEESPESINRRLWEAGILGGLDLGRYYPELTNHILLCVTEVRTKEEIDKLARVWGDNV</sequence>
<dbReference type="AlphaFoldDB" id="A0A7G6DZC3"/>
<dbReference type="InterPro" id="IPR015424">
    <property type="entry name" value="PyrdxlP-dep_Trfase"/>
</dbReference>
<reference evidence="6 7" key="1">
    <citation type="journal article" date="2019" name="Front. Microbiol.">
        <title>Thermoanaerosceptrum fracticalcis gen. nov. sp. nov., a Novel Fumarate-Fermenting Microorganism From a Deep Fractured Carbonate Aquifer of the US Great Basin.</title>
        <authorList>
            <person name="Hamilton-Brehm S.D."/>
            <person name="Stewart L.E."/>
            <person name="Zavarin M."/>
            <person name="Caldwell M."/>
            <person name="Lawson P.A."/>
            <person name="Onstott T.C."/>
            <person name="Grzymski J."/>
            <person name="Neveux I."/>
            <person name="Lollar B.S."/>
            <person name="Russell C.E."/>
            <person name="Moser D.P."/>
        </authorList>
    </citation>
    <scope>NUCLEOTIDE SEQUENCE [LARGE SCALE GENOMIC DNA]</scope>
    <source>
        <strain evidence="6 7">DRI-13</strain>
    </source>
</reference>